<organism evidence="2 3">
    <name type="scientific">Scylla paramamosain</name>
    <name type="common">Mud crab</name>
    <dbReference type="NCBI Taxonomy" id="85552"/>
    <lineage>
        <taxon>Eukaryota</taxon>
        <taxon>Metazoa</taxon>
        <taxon>Ecdysozoa</taxon>
        <taxon>Arthropoda</taxon>
        <taxon>Crustacea</taxon>
        <taxon>Multicrustacea</taxon>
        <taxon>Malacostraca</taxon>
        <taxon>Eumalacostraca</taxon>
        <taxon>Eucarida</taxon>
        <taxon>Decapoda</taxon>
        <taxon>Pleocyemata</taxon>
        <taxon>Brachyura</taxon>
        <taxon>Eubrachyura</taxon>
        <taxon>Portunoidea</taxon>
        <taxon>Portunidae</taxon>
        <taxon>Portuninae</taxon>
        <taxon>Scylla</taxon>
    </lineage>
</organism>
<dbReference type="Proteomes" id="UP001487740">
    <property type="component" value="Unassembled WGS sequence"/>
</dbReference>
<evidence type="ECO:0000313" key="2">
    <source>
        <dbReference type="EMBL" id="KAK8406358.1"/>
    </source>
</evidence>
<feature type="compositionally biased region" description="Low complexity" evidence="1">
    <location>
        <begin position="52"/>
        <end position="83"/>
    </location>
</feature>
<reference evidence="2 3" key="1">
    <citation type="submission" date="2023-03" db="EMBL/GenBank/DDBJ databases">
        <title>High-quality genome of Scylla paramamosain provides insights in environmental adaptation.</title>
        <authorList>
            <person name="Zhang L."/>
        </authorList>
    </citation>
    <scope>NUCLEOTIDE SEQUENCE [LARGE SCALE GENOMIC DNA]</scope>
    <source>
        <strain evidence="2">LZ_2023a</strain>
        <tissue evidence="2">Muscle</tissue>
    </source>
</reference>
<dbReference type="AlphaFoldDB" id="A0AAW0V4L4"/>
<protein>
    <submittedName>
        <fullName evidence="2">Uncharacterized protein</fullName>
    </submittedName>
</protein>
<accession>A0AAW0V4L4</accession>
<evidence type="ECO:0000313" key="3">
    <source>
        <dbReference type="Proteomes" id="UP001487740"/>
    </source>
</evidence>
<comment type="caution">
    <text evidence="2">The sequence shown here is derived from an EMBL/GenBank/DDBJ whole genome shotgun (WGS) entry which is preliminary data.</text>
</comment>
<sequence length="83" mass="8776">MQALLHKPQTLLHQLQILLHLSQAFPQQPDLNGFVPSSSSGYGPRMGHATYGSRGDSSRTGRSNSISHSNTSVVGSGPSVSMS</sequence>
<feature type="compositionally biased region" description="Polar residues" evidence="1">
    <location>
        <begin position="29"/>
        <end position="41"/>
    </location>
</feature>
<keyword evidence="3" id="KW-1185">Reference proteome</keyword>
<evidence type="ECO:0000256" key="1">
    <source>
        <dbReference type="SAM" id="MobiDB-lite"/>
    </source>
</evidence>
<gene>
    <name evidence="2" type="ORF">O3P69_007218</name>
</gene>
<name>A0AAW0V4L4_SCYPA</name>
<dbReference type="EMBL" id="JARAKH010000002">
    <property type="protein sequence ID" value="KAK8406358.1"/>
    <property type="molecule type" value="Genomic_DNA"/>
</dbReference>
<feature type="region of interest" description="Disordered" evidence="1">
    <location>
        <begin position="29"/>
        <end position="83"/>
    </location>
</feature>
<proteinExistence type="predicted"/>